<organism evidence="1">
    <name type="scientific">uncultured Caudovirales phage</name>
    <dbReference type="NCBI Taxonomy" id="2100421"/>
    <lineage>
        <taxon>Viruses</taxon>
        <taxon>Duplodnaviria</taxon>
        <taxon>Heunggongvirae</taxon>
        <taxon>Uroviricota</taxon>
        <taxon>Caudoviricetes</taxon>
        <taxon>Peduoviridae</taxon>
        <taxon>Maltschvirus</taxon>
        <taxon>Maltschvirus maltsch</taxon>
    </lineage>
</organism>
<sequence length="165" mass="18436">MKTALEFAVNGADVSRYHTTYTLFNETVGHHSHQVAIICKLLDPDASANLLLAALVHDISEHITGDIPSPAKKEYGIGEQVTHLEEHLMTQAGWEIEPLTLKEKRTLKMADIAQGAIFCAREVNRGNKALLSIYHKYIGYAEAYVLQGREVELFNIIKGYIDESK</sequence>
<gene>
    <name evidence="1" type="ORF">UFOVP139_25</name>
</gene>
<accession>A0A6J5LH45</accession>
<dbReference type="SUPFAM" id="SSF109604">
    <property type="entry name" value="HD-domain/PDEase-like"/>
    <property type="match status" value="1"/>
</dbReference>
<reference evidence="1" key="1">
    <citation type="submission" date="2020-04" db="EMBL/GenBank/DDBJ databases">
        <authorList>
            <person name="Chiriac C."/>
            <person name="Salcher M."/>
            <person name="Ghai R."/>
            <person name="Kavagutti S V."/>
        </authorList>
    </citation>
    <scope>NUCLEOTIDE SEQUENCE</scope>
</reference>
<dbReference type="EMBL" id="LR796259">
    <property type="protein sequence ID" value="CAB4132210.1"/>
    <property type="molecule type" value="Genomic_DNA"/>
</dbReference>
<protein>
    <submittedName>
        <fullName evidence="1">HD domain containing protein</fullName>
    </submittedName>
</protein>
<dbReference type="Pfam" id="PF12917">
    <property type="entry name" value="YfbR-like"/>
    <property type="match status" value="1"/>
</dbReference>
<name>A0A6J5LH45_9CAUD</name>
<dbReference type="Gene3D" id="1.10.3210.10">
    <property type="entry name" value="Hypothetical protein af1432"/>
    <property type="match status" value="1"/>
</dbReference>
<proteinExistence type="predicted"/>
<evidence type="ECO:0000313" key="1">
    <source>
        <dbReference type="EMBL" id="CAB4132210.1"/>
    </source>
</evidence>